<evidence type="ECO:0000313" key="2">
    <source>
        <dbReference type="EMBL" id="GBP46636.1"/>
    </source>
</evidence>
<comment type="caution">
    <text evidence="2">The sequence shown here is derived from an EMBL/GenBank/DDBJ whole genome shotgun (WGS) entry which is preliminary data.</text>
</comment>
<keyword evidence="1" id="KW-0472">Membrane</keyword>
<sequence length="156" mass="17113">MTRCFMSFRRSVAPARPPLPALGRRRAGGYRRPRPVLINCNQIFLKSLRRTAALGPAGGSPGTAPGRTKISYLRKPRCGAGENRRRRAGRARAAGARARQLTSFIMIVIISFFIVRRWRDLSACVGGRGGARALSELTDDVVSAVVGHYAFNWCSI</sequence>
<dbReference type="Proteomes" id="UP000299102">
    <property type="component" value="Unassembled WGS sequence"/>
</dbReference>
<accession>A0A4C1W549</accession>
<dbReference type="EMBL" id="BGZK01000487">
    <property type="protein sequence ID" value="GBP46636.1"/>
    <property type="molecule type" value="Genomic_DNA"/>
</dbReference>
<dbReference type="AlphaFoldDB" id="A0A4C1W549"/>
<keyword evidence="1" id="KW-1133">Transmembrane helix</keyword>
<feature type="transmembrane region" description="Helical" evidence="1">
    <location>
        <begin position="94"/>
        <end position="115"/>
    </location>
</feature>
<keyword evidence="3" id="KW-1185">Reference proteome</keyword>
<evidence type="ECO:0000256" key="1">
    <source>
        <dbReference type="SAM" id="Phobius"/>
    </source>
</evidence>
<reference evidence="2 3" key="1">
    <citation type="journal article" date="2019" name="Commun. Biol.">
        <title>The bagworm genome reveals a unique fibroin gene that provides high tensile strength.</title>
        <authorList>
            <person name="Kono N."/>
            <person name="Nakamura H."/>
            <person name="Ohtoshi R."/>
            <person name="Tomita M."/>
            <person name="Numata K."/>
            <person name="Arakawa K."/>
        </authorList>
    </citation>
    <scope>NUCLEOTIDE SEQUENCE [LARGE SCALE GENOMIC DNA]</scope>
</reference>
<gene>
    <name evidence="2" type="ORF">EVAR_95098_1</name>
</gene>
<protein>
    <submittedName>
        <fullName evidence="2">Uncharacterized protein</fullName>
    </submittedName>
</protein>
<evidence type="ECO:0000313" key="3">
    <source>
        <dbReference type="Proteomes" id="UP000299102"/>
    </source>
</evidence>
<name>A0A4C1W549_EUMVA</name>
<organism evidence="2 3">
    <name type="scientific">Eumeta variegata</name>
    <name type="common">Bagworm moth</name>
    <name type="synonym">Eumeta japonica</name>
    <dbReference type="NCBI Taxonomy" id="151549"/>
    <lineage>
        <taxon>Eukaryota</taxon>
        <taxon>Metazoa</taxon>
        <taxon>Ecdysozoa</taxon>
        <taxon>Arthropoda</taxon>
        <taxon>Hexapoda</taxon>
        <taxon>Insecta</taxon>
        <taxon>Pterygota</taxon>
        <taxon>Neoptera</taxon>
        <taxon>Endopterygota</taxon>
        <taxon>Lepidoptera</taxon>
        <taxon>Glossata</taxon>
        <taxon>Ditrysia</taxon>
        <taxon>Tineoidea</taxon>
        <taxon>Psychidae</taxon>
        <taxon>Oiketicinae</taxon>
        <taxon>Eumeta</taxon>
    </lineage>
</organism>
<keyword evidence="1" id="KW-0812">Transmembrane</keyword>
<proteinExistence type="predicted"/>